<feature type="domain" description="RlmL ferredoxin-like" evidence="4">
    <location>
        <begin position="28"/>
        <end position="81"/>
    </location>
</feature>
<dbReference type="AlphaFoldDB" id="A0A0D1EGD5"/>
<dbReference type="GO" id="GO:0070043">
    <property type="term" value="F:rRNA (guanine-N7-)-methyltransferase activity"/>
    <property type="evidence" value="ECO:0007669"/>
    <property type="project" value="TreeGrafter"/>
</dbReference>
<dbReference type="PROSITE" id="PS01261">
    <property type="entry name" value="UPF0020"/>
    <property type="match status" value="1"/>
</dbReference>
<gene>
    <name evidence="5" type="primary">rlmL</name>
    <name evidence="5" type="ORF">jaqu_22560</name>
</gene>
<sequence>MRPEIRVGTSTRGRQLDTARHMEPLSVFLAAPAGLEPQLLDEAREIGLKGPKAVSGGVECDGGWEAVRRANLRSRIASRVLARIARFDARGFPALIAGFRAIDWSAWLPAGVGVTVDATSVRSRASHGGAVARHLGEALARSGTEAGDDFRILARLERDICTISLDTSGEPLHRRGYKQRVNRAPLRETLAAGFLRAAGYRAGEPLLDPMCGSGTFVIEAAEIARGLRPGRMRGFAFERLPSHDAGRWDALRAMDAVNLSILKCHGSDRDAGAVQIAKENAASAGMSCSFECRSISDVVPPEGAAGLVITNPPYGTRIGDRRLEPLYGTFGRIMRERFGGWRIAMVTSEDGLARATGLDWDAPGPYVDHGGLKVRLWQTAL</sequence>
<dbReference type="EMBL" id="JYFE01000041">
    <property type="protein sequence ID" value="KIT15986.1"/>
    <property type="molecule type" value="Genomic_DNA"/>
</dbReference>
<reference evidence="5 6" key="1">
    <citation type="submission" date="2015-02" db="EMBL/GenBank/DDBJ databases">
        <title>Genome Sequence of Jannaschia aquimarina DSM28248, a member of the Roseobacter clade.</title>
        <authorList>
            <person name="Voget S."/>
            <person name="Daniel R."/>
        </authorList>
    </citation>
    <scope>NUCLEOTIDE SEQUENCE [LARGE SCALE GENOMIC DNA]</scope>
    <source>
        <strain evidence="5 6">GSW-M26</strain>
    </source>
</reference>
<dbReference type="STRING" id="935700.jaqu_22560"/>
<dbReference type="PATRIC" id="fig|935700.4.peg.2321"/>
<dbReference type="PANTHER" id="PTHR47313:SF1">
    <property type="entry name" value="RIBOSOMAL RNA LARGE SUBUNIT METHYLTRANSFERASE K_L"/>
    <property type="match status" value="1"/>
</dbReference>
<evidence type="ECO:0000256" key="1">
    <source>
        <dbReference type="ARBA" id="ARBA00022603"/>
    </source>
</evidence>
<evidence type="ECO:0000256" key="2">
    <source>
        <dbReference type="ARBA" id="ARBA00022679"/>
    </source>
</evidence>
<dbReference type="Gene3D" id="3.30.2130.30">
    <property type="match status" value="1"/>
</dbReference>
<dbReference type="PRINTS" id="PR00507">
    <property type="entry name" value="N12N6MTFRASE"/>
</dbReference>
<accession>A0A0D1EGD5</accession>
<dbReference type="Pfam" id="PF22020">
    <property type="entry name" value="RlmL_1st"/>
    <property type="match status" value="1"/>
</dbReference>
<keyword evidence="2 5" id="KW-0808">Transferase</keyword>
<dbReference type="Proteomes" id="UP000032232">
    <property type="component" value="Unassembled WGS sequence"/>
</dbReference>
<keyword evidence="6" id="KW-1185">Reference proteome</keyword>
<dbReference type="InterPro" id="IPR053943">
    <property type="entry name" value="RlmKL-like_Mtase_CS"/>
</dbReference>
<dbReference type="SUPFAM" id="SSF53335">
    <property type="entry name" value="S-adenosyl-L-methionine-dependent methyltransferases"/>
    <property type="match status" value="1"/>
</dbReference>
<evidence type="ECO:0000313" key="6">
    <source>
        <dbReference type="Proteomes" id="UP000032232"/>
    </source>
</evidence>
<dbReference type="InterPro" id="IPR054170">
    <property type="entry name" value="RlmL_1st"/>
</dbReference>
<dbReference type="PROSITE" id="PS00092">
    <property type="entry name" value="N6_MTASE"/>
    <property type="match status" value="1"/>
</dbReference>
<dbReference type="InterPro" id="IPR029063">
    <property type="entry name" value="SAM-dependent_MTases_sf"/>
</dbReference>
<dbReference type="EC" id="2.1.1.173" evidence="5"/>
<dbReference type="PANTHER" id="PTHR47313">
    <property type="entry name" value="RIBOSOMAL RNA LARGE SUBUNIT METHYLTRANSFERASE K/L"/>
    <property type="match status" value="1"/>
</dbReference>
<dbReference type="InterPro" id="IPR002052">
    <property type="entry name" value="DNA_methylase_N6_adenine_CS"/>
</dbReference>
<dbReference type="CDD" id="cd11715">
    <property type="entry name" value="THUMP_AdoMetMT"/>
    <property type="match status" value="1"/>
</dbReference>
<name>A0A0D1EGD5_9RHOB</name>
<comment type="caution">
    <text evidence="5">The sequence shown here is derived from an EMBL/GenBank/DDBJ whole genome shotgun (WGS) entry which is preliminary data.</text>
</comment>
<evidence type="ECO:0000313" key="5">
    <source>
        <dbReference type="EMBL" id="KIT15986.1"/>
    </source>
</evidence>
<keyword evidence="1 5" id="KW-0489">Methyltransferase</keyword>
<dbReference type="GO" id="GO:0052915">
    <property type="term" value="F:23S rRNA (guanine(2445)-N(2))-methyltransferase activity"/>
    <property type="evidence" value="ECO:0007669"/>
    <property type="project" value="UniProtKB-EC"/>
</dbReference>
<evidence type="ECO:0000259" key="4">
    <source>
        <dbReference type="Pfam" id="PF22020"/>
    </source>
</evidence>
<proteinExistence type="predicted"/>
<feature type="domain" description="Ribosomal RNA large subunit methyltransferase K/L-like methyltransferase" evidence="3">
    <location>
        <begin position="175"/>
        <end position="355"/>
    </location>
</feature>
<dbReference type="Pfam" id="PF01170">
    <property type="entry name" value="UPF0020"/>
    <property type="match status" value="1"/>
</dbReference>
<organism evidence="5 6">
    <name type="scientific">Jannaschia aquimarina</name>
    <dbReference type="NCBI Taxonomy" id="935700"/>
    <lineage>
        <taxon>Bacteria</taxon>
        <taxon>Pseudomonadati</taxon>
        <taxon>Pseudomonadota</taxon>
        <taxon>Alphaproteobacteria</taxon>
        <taxon>Rhodobacterales</taxon>
        <taxon>Roseobacteraceae</taxon>
        <taxon>Jannaschia</taxon>
    </lineage>
</organism>
<dbReference type="Gene3D" id="3.40.50.150">
    <property type="entry name" value="Vaccinia Virus protein VP39"/>
    <property type="match status" value="1"/>
</dbReference>
<dbReference type="GO" id="GO:0003676">
    <property type="term" value="F:nucleic acid binding"/>
    <property type="evidence" value="ECO:0007669"/>
    <property type="project" value="InterPro"/>
</dbReference>
<evidence type="ECO:0000259" key="3">
    <source>
        <dbReference type="Pfam" id="PF01170"/>
    </source>
</evidence>
<protein>
    <submittedName>
        <fullName evidence="5">RlmL protein</fullName>
        <ecNumber evidence="5">2.1.1.173</ecNumber>
    </submittedName>
</protein>
<dbReference type="InterPro" id="IPR000241">
    <property type="entry name" value="RlmKL-like_Mtase"/>
</dbReference>